<feature type="transmembrane region" description="Helical" evidence="3">
    <location>
        <begin position="12"/>
        <end position="31"/>
    </location>
</feature>
<accession>A0A1J9QK23</accession>
<keyword evidence="3" id="KW-0812">Transmembrane</keyword>
<reference evidence="4 5" key="1">
    <citation type="submission" date="2016-10" db="EMBL/GenBank/DDBJ databases">
        <title>Proteomics and genomics reveal pathogen-plant mechanisms compatible with a hemibiotrophic lifestyle of Diplodia corticola.</title>
        <authorList>
            <person name="Fernandes I."/>
            <person name="De Jonge R."/>
            <person name="Van De Peer Y."/>
            <person name="Devreese B."/>
            <person name="Alves A."/>
            <person name="Esteves A.C."/>
        </authorList>
    </citation>
    <scope>NUCLEOTIDE SEQUENCE [LARGE SCALE GENOMIC DNA]</scope>
    <source>
        <strain evidence="4 5">CBS 112549</strain>
    </source>
</reference>
<name>A0A1J9QK23_9PEZI</name>
<proteinExistence type="predicted"/>
<dbReference type="InterPro" id="IPR036396">
    <property type="entry name" value="Cyt_P450_sf"/>
</dbReference>
<dbReference type="GO" id="GO:0005506">
    <property type="term" value="F:iron ion binding"/>
    <property type="evidence" value="ECO:0007669"/>
    <property type="project" value="InterPro"/>
</dbReference>
<organism evidence="4 5">
    <name type="scientific">Diplodia corticola</name>
    <dbReference type="NCBI Taxonomy" id="236234"/>
    <lineage>
        <taxon>Eukaryota</taxon>
        <taxon>Fungi</taxon>
        <taxon>Dikarya</taxon>
        <taxon>Ascomycota</taxon>
        <taxon>Pezizomycotina</taxon>
        <taxon>Dothideomycetes</taxon>
        <taxon>Dothideomycetes incertae sedis</taxon>
        <taxon>Botryosphaeriales</taxon>
        <taxon>Botryosphaeriaceae</taxon>
        <taxon>Diplodia</taxon>
    </lineage>
</organism>
<dbReference type="PANTHER" id="PTHR24305:SF78">
    <property type="entry name" value="P450, PUTATIVE (EUROFUNG)-RELATED"/>
    <property type="match status" value="1"/>
</dbReference>
<dbReference type="Proteomes" id="UP000183809">
    <property type="component" value="Unassembled WGS sequence"/>
</dbReference>
<keyword evidence="1" id="KW-0408">Iron</keyword>
<dbReference type="OrthoDB" id="6692864at2759"/>
<keyword evidence="5" id="KW-1185">Reference proteome</keyword>
<evidence type="ECO:0000256" key="3">
    <source>
        <dbReference type="SAM" id="Phobius"/>
    </source>
</evidence>
<dbReference type="InterPro" id="IPR050121">
    <property type="entry name" value="Cytochrome_P450_monoxygenase"/>
</dbReference>
<feature type="transmembrane region" description="Helical" evidence="3">
    <location>
        <begin position="71"/>
        <end position="92"/>
    </location>
</feature>
<dbReference type="SUPFAM" id="SSF48264">
    <property type="entry name" value="Cytochrome P450"/>
    <property type="match status" value="1"/>
</dbReference>
<evidence type="ECO:0000313" key="5">
    <source>
        <dbReference type="Proteomes" id="UP000183809"/>
    </source>
</evidence>
<keyword evidence="1" id="KW-0479">Metal-binding</keyword>
<gene>
    <name evidence="4" type="ORF">BKCO1_10900013</name>
</gene>
<dbReference type="GeneID" id="31010511"/>
<evidence type="ECO:0000313" key="4">
    <source>
        <dbReference type="EMBL" id="OJD28825.1"/>
    </source>
</evidence>
<dbReference type="PANTHER" id="PTHR24305">
    <property type="entry name" value="CYTOCHROME P450"/>
    <property type="match status" value="1"/>
</dbReference>
<keyword evidence="3" id="KW-0472">Membrane</keyword>
<feature type="region of interest" description="Disordered" evidence="2">
    <location>
        <begin position="397"/>
        <end position="420"/>
    </location>
</feature>
<dbReference type="Gene3D" id="1.10.630.10">
    <property type="entry name" value="Cytochrome P450"/>
    <property type="match status" value="1"/>
</dbReference>
<protein>
    <submittedName>
        <fullName evidence="4">Cytochrome p450</fullName>
    </submittedName>
</protein>
<dbReference type="GO" id="GO:0004497">
    <property type="term" value="F:monooxygenase activity"/>
    <property type="evidence" value="ECO:0007669"/>
    <property type="project" value="InterPro"/>
</dbReference>
<comment type="caution">
    <text evidence="4">The sequence shown here is derived from an EMBL/GenBank/DDBJ whole genome shotgun (WGS) entry which is preliminary data.</text>
</comment>
<keyword evidence="1" id="KW-0349">Heme</keyword>
<evidence type="ECO:0000256" key="2">
    <source>
        <dbReference type="SAM" id="MobiDB-lite"/>
    </source>
</evidence>
<comment type="cofactor">
    <cofactor evidence="1">
        <name>heme</name>
        <dbReference type="ChEBI" id="CHEBI:30413"/>
    </cofactor>
</comment>
<dbReference type="STRING" id="236234.A0A1J9QK23"/>
<feature type="transmembrane region" description="Helical" evidence="3">
    <location>
        <begin position="37"/>
        <end position="59"/>
    </location>
</feature>
<dbReference type="InterPro" id="IPR002401">
    <property type="entry name" value="Cyt_P450_E_grp-I"/>
</dbReference>
<dbReference type="GO" id="GO:0016705">
    <property type="term" value="F:oxidoreductase activity, acting on paired donors, with incorporation or reduction of molecular oxygen"/>
    <property type="evidence" value="ECO:0007669"/>
    <property type="project" value="InterPro"/>
</dbReference>
<dbReference type="EMBL" id="MNUE01000109">
    <property type="protein sequence ID" value="OJD28825.1"/>
    <property type="molecule type" value="Genomic_DNA"/>
</dbReference>
<dbReference type="PRINTS" id="PR00385">
    <property type="entry name" value="P450"/>
</dbReference>
<evidence type="ECO:0000256" key="1">
    <source>
        <dbReference type="PIRSR" id="PIRSR602401-1"/>
    </source>
</evidence>
<dbReference type="InterPro" id="IPR001128">
    <property type="entry name" value="Cyt_P450"/>
</dbReference>
<feature type="binding site" description="axial binding residue" evidence="1">
    <location>
        <position position="524"/>
    </location>
    <ligand>
        <name>heme</name>
        <dbReference type="ChEBI" id="CHEBI:30413"/>
    </ligand>
    <ligandPart>
        <name>Fe</name>
        <dbReference type="ChEBI" id="CHEBI:18248"/>
    </ligandPart>
</feature>
<dbReference type="AlphaFoldDB" id="A0A1J9QK23"/>
<dbReference type="Pfam" id="PF00067">
    <property type="entry name" value="p450"/>
    <property type="match status" value="1"/>
</dbReference>
<dbReference type="PRINTS" id="PR00463">
    <property type="entry name" value="EP450I"/>
</dbReference>
<keyword evidence="3" id="KW-1133">Transmembrane helix</keyword>
<dbReference type="RefSeq" id="XP_020125085.1">
    <property type="nucleotide sequence ID" value="XM_020270252.1"/>
</dbReference>
<sequence>MEGITPEKHRPNLWLASAVAGLAFHAFVQYIDILDVLVWYMLGCFAVAAMGMFYVDVRLYHSTPVDAAKDVVTTATSFTLSLTVSILIYRAFFHRLRRFPGPFAAKLTRLWSVYESSKAFKYHLKLEELHKKHGDVVRIGPRELSITRASALPQIAGCRKPIFYQQADWNRKRVGMLETRDLEDHRNRRKPWEKGLSLTEVAKYDADMQATIGLFLDQIACDRGQRINATQWIAMLTYDLMGVVAFGKDFGSLHATKENPAIKGLRESRRALGVLFPVPWLINMLHNTPGLANAGAMALFRNYCAGLVEEKRATLQSHPESATPPPPNDVMTFLIRAFAAGGPTAAPTLSALHSDGRSLVVAGADTTHSALTAAFYHLAAHPPTYARLQAAMDAACPGDNSGGDNSGGDNSSGGDATTFSHDAAKSVPLLDAVITETLRLHPPLPGGTPRLTPPEGLRLDDSLRIPGDVHVWVPPWVVQRDGRYFERPEEWVPERWMRVEDGGVEGLVRERRAWFTFWVGMFGCAGKQLAYWEMRSVLGRLALRYDIRFASAQDGKDFERDMKAMWTLAPPPLGMCFRERKLRKKI</sequence>
<dbReference type="GO" id="GO:0020037">
    <property type="term" value="F:heme binding"/>
    <property type="evidence" value="ECO:0007669"/>
    <property type="project" value="InterPro"/>
</dbReference>